<dbReference type="SUPFAM" id="SSF47413">
    <property type="entry name" value="lambda repressor-like DNA-binding domains"/>
    <property type="match status" value="1"/>
</dbReference>
<dbReference type="PROSITE" id="PS50943">
    <property type="entry name" value="HTH_CROC1"/>
    <property type="match status" value="1"/>
</dbReference>
<dbReference type="Gene3D" id="1.10.260.40">
    <property type="entry name" value="lambda repressor-like DNA-binding domains"/>
    <property type="match status" value="1"/>
</dbReference>
<proteinExistence type="predicted"/>
<organism evidence="2 3">
    <name type="scientific">Desulfonema magnum</name>
    <dbReference type="NCBI Taxonomy" id="45655"/>
    <lineage>
        <taxon>Bacteria</taxon>
        <taxon>Pseudomonadati</taxon>
        <taxon>Thermodesulfobacteriota</taxon>
        <taxon>Desulfobacteria</taxon>
        <taxon>Desulfobacterales</taxon>
        <taxon>Desulfococcaceae</taxon>
        <taxon>Desulfonema</taxon>
    </lineage>
</organism>
<feature type="domain" description="HTH cro/C1-type" evidence="1">
    <location>
        <begin position="66"/>
        <end position="120"/>
    </location>
</feature>
<accession>A0A975GK58</accession>
<evidence type="ECO:0000259" key="1">
    <source>
        <dbReference type="PROSITE" id="PS50943"/>
    </source>
</evidence>
<protein>
    <submittedName>
        <fullName evidence="2">HTH domain-containing protein, Cro/C1-type</fullName>
    </submittedName>
</protein>
<dbReference type="KEGG" id="dmm:dnm_001580"/>
<dbReference type="InterPro" id="IPR001387">
    <property type="entry name" value="Cro/C1-type_HTH"/>
</dbReference>
<gene>
    <name evidence="2" type="ORF">dnm_001580</name>
</gene>
<keyword evidence="3" id="KW-1185">Reference proteome</keyword>
<dbReference type="AlphaFoldDB" id="A0A975GK58"/>
<dbReference type="EMBL" id="CP061800">
    <property type="protein sequence ID" value="QTA84165.1"/>
    <property type="molecule type" value="Genomic_DNA"/>
</dbReference>
<reference evidence="2" key="1">
    <citation type="journal article" date="2021" name="Microb. Physiol.">
        <title>Proteogenomic Insights into the Physiology of Marine, Sulfate-Reducing, Filamentous Desulfonema limicola and Desulfonema magnum.</title>
        <authorList>
            <person name="Schnaars V."/>
            <person name="Wohlbrand L."/>
            <person name="Scheve S."/>
            <person name="Hinrichs C."/>
            <person name="Reinhardt R."/>
            <person name="Rabus R."/>
        </authorList>
    </citation>
    <scope>NUCLEOTIDE SEQUENCE</scope>
    <source>
        <strain evidence="2">4be13</strain>
    </source>
</reference>
<dbReference type="GO" id="GO:0003677">
    <property type="term" value="F:DNA binding"/>
    <property type="evidence" value="ECO:0007669"/>
    <property type="project" value="InterPro"/>
</dbReference>
<dbReference type="Proteomes" id="UP000663722">
    <property type="component" value="Chromosome"/>
</dbReference>
<evidence type="ECO:0000313" key="3">
    <source>
        <dbReference type="Proteomes" id="UP000663722"/>
    </source>
</evidence>
<evidence type="ECO:0000313" key="2">
    <source>
        <dbReference type="EMBL" id="QTA84165.1"/>
    </source>
</evidence>
<name>A0A975GK58_9BACT</name>
<dbReference type="InterPro" id="IPR010982">
    <property type="entry name" value="Lambda_DNA-bd_dom_sf"/>
</dbReference>
<sequence length="121" mass="13731">MNTSEPTKKLRTDNPVELRFVGPSENRDKVVRYLKRMGFTDMSDSVPFREAFLEDYEENELPGLALVGARYKEDLTQKELSKLTGIPQGHISQMENGKRPIGKAIAKKLGKALNISYKVFL</sequence>
<dbReference type="RefSeq" id="WP_246556156.1">
    <property type="nucleotide sequence ID" value="NZ_CP061800.1"/>
</dbReference>
<dbReference type="CDD" id="cd00093">
    <property type="entry name" value="HTH_XRE"/>
    <property type="match status" value="1"/>
</dbReference>
<dbReference type="Pfam" id="PF01381">
    <property type="entry name" value="HTH_3"/>
    <property type="match status" value="1"/>
</dbReference>
<dbReference type="SMART" id="SM00530">
    <property type="entry name" value="HTH_XRE"/>
    <property type="match status" value="1"/>
</dbReference>